<dbReference type="PANTHER" id="PTHR43133:SF51">
    <property type="entry name" value="RNA POLYMERASE SIGMA FACTOR"/>
    <property type="match status" value="1"/>
</dbReference>
<organism evidence="6 8">
    <name type="scientific">Porphyromonas gulae</name>
    <dbReference type="NCBI Taxonomy" id="111105"/>
    <lineage>
        <taxon>Bacteria</taxon>
        <taxon>Pseudomonadati</taxon>
        <taxon>Bacteroidota</taxon>
        <taxon>Bacteroidia</taxon>
        <taxon>Bacteroidales</taxon>
        <taxon>Porphyromonadaceae</taxon>
        <taxon>Porphyromonas</taxon>
    </lineage>
</organism>
<dbReference type="EMBL" id="JRAI01000051">
    <property type="protein sequence ID" value="KGN85592.1"/>
    <property type="molecule type" value="Genomic_DNA"/>
</dbReference>
<dbReference type="Gene3D" id="1.10.1740.10">
    <property type="match status" value="1"/>
</dbReference>
<evidence type="ECO:0000256" key="2">
    <source>
        <dbReference type="ARBA" id="ARBA00023015"/>
    </source>
</evidence>
<evidence type="ECO:0000313" key="9">
    <source>
        <dbReference type="Proteomes" id="UP000030146"/>
    </source>
</evidence>
<dbReference type="Pfam" id="PF04542">
    <property type="entry name" value="Sigma70_r2"/>
    <property type="match status" value="1"/>
</dbReference>
<dbReference type="STRING" id="111105.HR09_03525"/>
<dbReference type="InterPro" id="IPR014284">
    <property type="entry name" value="RNA_pol_sigma-70_dom"/>
</dbReference>
<keyword evidence="3" id="KW-0731">Sigma factor</keyword>
<dbReference type="PATRIC" id="fig|111105.18.peg.1544"/>
<dbReference type="PANTHER" id="PTHR43133">
    <property type="entry name" value="RNA POLYMERASE ECF-TYPE SIGMA FACTO"/>
    <property type="match status" value="1"/>
</dbReference>
<gene>
    <name evidence="6" type="ORF">HR08_05530</name>
    <name evidence="7" type="ORF">HR15_01130</name>
</gene>
<evidence type="ECO:0000256" key="1">
    <source>
        <dbReference type="ARBA" id="ARBA00010641"/>
    </source>
</evidence>
<dbReference type="AlphaFoldDB" id="A0A0A2F6A7"/>
<evidence type="ECO:0000256" key="4">
    <source>
        <dbReference type="ARBA" id="ARBA00023163"/>
    </source>
</evidence>
<reference evidence="7 9" key="2">
    <citation type="submission" date="2014-08" db="EMBL/GenBank/DDBJ databases">
        <title>Porphyromonas gulae strain:COT-052_OH3439 Genome sequencing.</title>
        <authorList>
            <person name="Wallis C."/>
            <person name="Deusch O."/>
            <person name="O'Flynn C."/>
            <person name="Davis I."/>
            <person name="Jospin G."/>
            <person name="Darling A.E."/>
            <person name="Coil D.A."/>
            <person name="Alexiev A."/>
            <person name="Horsfall A."/>
            <person name="Kirkwood N."/>
            <person name="Harris S."/>
            <person name="Eisen J.A."/>
        </authorList>
    </citation>
    <scope>NUCLEOTIDE SEQUENCE [LARGE SCALE GENOMIC DNA]</scope>
    <source>
        <strain evidence="9">COT-052 OH3439</strain>
        <strain evidence="7">COT-052_OH3439</strain>
    </source>
</reference>
<sequence>MKVENKEINEWVELYSKPLLNQALSMVADKDDAMDLVQEVFVSASSAYHTFERKSAPLTWLQHILKNKIADFYRDRYRKPQTVSMSDFFDQSGSWTDHSVLSEWSLVSEDLDAQRALIDALEKCIEHLPAQWQITVKRYYINEKKANEVCRELDIATTNLWKILQRSRMQLRKCIELNWFDQL</sequence>
<dbReference type="Gene3D" id="1.10.10.10">
    <property type="entry name" value="Winged helix-like DNA-binding domain superfamily/Winged helix DNA-binding domain"/>
    <property type="match status" value="1"/>
</dbReference>
<dbReference type="InterPro" id="IPR013325">
    <property type="entry name" value="RNA_pol_sigma_r2"/>
</dbReference>
<evidence type="ECO:0000259" key="5">
    <source>
        <dbReference type="Pfam" id="PF04542"/>
    </source>
</evidence>
<dbReference type="eggNOG" id="COG1595">
    <property type="taxonomic scope" value="Bacteria"/>
</dbReference>
<dbReference type="SUPFAM" id="SSF88659">
    <property type="entry name" value="Sigma3 and sigma4 domains of RNA polymerase sigma factors"/>
    <property type="match status" value="1"/>
</dbReference>
<accession>A0A0A2F6A7</accession>
<evidence type="ECO:0000313" key="6">
    <source>
        <dbReference type="EMBL" id="KGN85592.1"/>
    </source>
</evidence>
<dbReference type="InterPro" id="IPR039425">
    <property type="entry name" value="RNA_pol_sigma-70-like"/>
</dbReference>
<keyword evidence="9" id="KW-1185">Reference proteome</keyword>
<dbReference type="InterPro" id="IPR036388">
    <property type="entry name" value="WH-like_DNA-bd_sf"/>
</dbReference>
<comment type="similarity">
    <text evidence="1">Belongs to the sigma-70 factor family. ECF subfamily.</text>
</comment>
<proteinExistence type="inferred from homology"/>
<dbReference type="OrthoDB" id="9782108at2"/>
<dbReference type="InterPro" id="IPR007627">
    <property type="entry name" value="RNA_pol_sigma70_r2"/>
</dbReference>
<dbReference type="GO" id="GO:0016987">
    <property type="term" value="F:sigma factor activity"/>
    <property type="evidence" value="ECO:0007669"/>
    <property type="project" value="UniProtKB-KW"/>
</dbReference>
<dbReference type="InterPro" id="IPR013324">
    <property type="entry name" value="RNA_pol_sigma_r3/r4-like"/>
</dbReference>
<evidence type="ECO:0000313" key="8">
    <source>
        <dbReference type="Proteomes" id="UP000030130"/>
    </source>
</evidence>
<comment type="caution">
    <text evidence="6">The sequence shown here is derived from an EMBL/GenBank/DDBJ whole genome shotgun (WGS) entry which is preliminary data.</text>
</comment>
<evidence type="ECO:0000313" key="7">
    <source>
        <dbReference type="EMBL" id="KGN94269.1"/>
    </source>
</evidence>
<dbReference type="Proteomes" id="UP000030130">
    <property type="component" value="Unassembled WGS sequence"/>
</dbReference>
<feature type="domain" description="RNA polymerase sigma-70 region 2" evidence="5">
    <location>
        <begin position="12"/>
        <end position="78"/>
    </location>
</feature>
<keyword evidence="4" id="KW-0804">Transcription</keyword>
<dbReference type="EMBL" id="JRAK01000015">
    <property type="protein sequence ID" value="KGN94269.1"/>
    <property type="molecule type" value="Genomic_DNA"/>
</dbReference>
<dbReference type="SUPFAM" id="SSF88946">
    <property type="entry name" value="Sigma2 domain of RNA polymerase sigma factors"/>
    <property type="match status" value="1"/>
</dbReference>
<dbReference type="NCBIfam" id="TIGR02937">
    <property type="entry name" value="sigma70-ECF"/>
    <property type="match status" value="1"/>
</dbReference>
<dbReference type="GO" id="GO:0006352">
    <property type="term" value="P:DNA-templated transcription initiation"/>
    <property type="evidence" value="ECO:0007669"/>
    <property type="project" value="InterPro"/>
</dbReference>
<name>A0A0A2F6A7_9PORP</name>
<keyword evidence="2" id="KW-0805">Transcription regulation</keyword>
<dbReference type="RefSeq" id="WP_018965817.1">
    <property type="nucleotide sequence ID" value="NZ_JQJE01000010.1"/>
</dbReference>
<protein>
    <submittedName>
        <fullName evidence="6">Membrane protein</fullName>
    </submittedName>
</protein>
<reference evidence="6 8" key="1">
    <citation type="submission" date="2014-08" db="EMBL/GenBank/DDBJ databases">
        <title>Porphyromonas gulae strain:COT-052_OH1451 Genome sequencing.</title>
        <authorList>
            <person name="Wallis C."/>
            <person name="Deusch O."/>
            <person name="O'Flynn C."/>
            <person name="Davis I."/>
            <person name="Jospin G."/>
            <person name="Darling A.E."/>
            <person name="Coil D.A."/>
            <person name="Alexiev A."/>
            <person name="Horsfall A."/>
            <person name="Kirkwood N."/>
            <person name="Harris S."/>
            <person name="Eisen J.A."/>
        </authorList>
    </citation>
    <scope>NUCLEOTIDE SEQUENCE [LARGE SCALE GENOMIC DNA]</scope>
    <source>
        <strain evidence="8">COT-052 OH1451</strain>
        <strain evidence="6">COT-052_OH1451</strain>
    </source>
</reference>
<dbReference type="Proteomes" id="UP000030146">
    <property type="component" value="Unassembled WGS sequence"/>
</dbReference>
<evidence type="ECO:0000256" key="3">
    <source>
        <dbReference type="ARBA" id="ARBA00023082"/>
    </source>
</evidence>